<feature type="active site" evidence="5">
    <location>
        <position position="168"/>
    </location>
</feature>
<organism evidence="8 9">
    <name type="scientific">Rhynchospora breviuscula</name>
    <dbReference type="NCBI Taxonomy" id="2022672"/>
    <lineage>
        <taxon>Eukaryota</taxon>
        <taxon>Viridiplantae</taxon>
        <taxon>Streptophyta</taxon>
        <taxon>Embryophyta</taxon>
        <taxon>Tracheophyta</taxon>
        <taxon>Spermatophyta</taxon>
        <taxon>Magnoliopsida</taxon>
        <taxon>Liliopsida</taxon>
        <taxon>Poales</taxon>
        <taxon>Cyperaceae</taxon>
        <taxon>Cyperoideae</taxon>
        <taxon>Rhynchosporeae</taxon>
        <taxon>Rhynchospora</taxon>
    </lineage>
</organism>
<dbReference type="GO" id="GO:0006633">
    <property type="term" value="P:fatty acid biosynthetic process"/>
    <property type="evidence" value="ECO:0007669"/>
    <property type="project" value="InterPro"/>
</dbReference>
<dbReference type="OrthoDB" id="329835at2759"/>
<comment type="caution">
    <text evidence="8">The sequence shown here is derived from an EMBL/GenBank/DDBJ whole genome shotgun (WGS) entry which is preliminary data.</text>
</comment>
<evidence type="ECO:0000256" key="2">
    <source>
        <dbReference type="ARBA" id="ARBA00022679"/>
    </source>
</evidence>
<comment type="similarity">
    <text evidence="1 4">Belongs to the thiolase-like superfamily. Chalcone/stilbene synthases family.</text>
</comment>
<dbReference type="Pfam" id="PF08392">
    <property type="entry name" value="FAE1_CUT1_RppA"/>
    <property type="match status" value="1"/>
</dbReference>
<name>A0A9Q0HN75_9POAL</name>
<comment type="pathway">
    <text evidence="4">Lipid metabolism; fatty acid biosynthesis.</text>
</comment>
<sequence>MDVLTTVTIIFLLYSLYLLYKSYKLKCSTNCYLVDYVCFKPSPDRQITTRKCGEIIERNKKLGLAEYKFLLKVIVNSGIGERTYGPRNIIEGREESPTLDDAIEEMDEFLNVCIHDLFVKTKISPRDVDVLVVNISTFCPFPSLASRIVHRYNMRDDVKTYNLSSMGCSATLVAIDVVKNIFKSGKKSIAVVITSESISPNWYSGNDKSMMLGNCLFRCGGSAMLLTNDPAMQAQAKMRLKCLVRTHIGANDDAFNSAVQKEDDRGRVGVHLSKDLPKAAMRAFTENLKRLLPKILPYREIALIAFHIVKQKLVQPDAKLNKVVAQINFKSGVDHFCLHTGGTAVIDAVRRALRLSEYDVEPARMTLHRWGNTSASSIWYVLGYMEAKKRLKKKDRVLMISFGSGFKCNSCLWEVSRDLGDGDVWEDCIKEYPPKTLVNPYLDKYGWVHEETEETFNREERTEAFKNSPW</sequence>
<dbReference type="GO" id="GO:0016747">
    <property type="term" value="F:acyltransferase activity, transferring groups other than amino-acyl groups"/>
    <property type="evidence" value="ECO:0007669"/>
    <property type="project" value="InterPro"/>
</dbReference>
<dbReference type="InterPro" id="IPR013601">
    <property type="entry name" value="FAE1_typ3_polyketide_synth"/>
</dbReference>
<protein>
    <recommendedName>
        <fullName evidence="4">3-ketoacyl-CoA synthase</fullName>
        <ecNumber evidence="4">2.3.1.-</ecNumber>
    </recommendedName>
</protein>
<feature type="active site" evidence="5">
    <location>
        <position position="372"/>
    </location>
</feature>
<dbReference type="Proteomes" id="UP001151287">
    <property type="component" value="Unassembled WGS sequence"/>
</dbReference>
<reference evidence="8" key="1">
    <citation type="journal article" date="2022" name="Cell">
        <title>Repeat-based holocentromeres influence genome architecture and karyotype evolution.</title>
        <authorList>
            <person name="Hofstatter P.G."/>
            <person name="Thangavel G."/>
            <person name="Lux T."/>
            <person name="Neumann P."/>
            <person name="Vondrak T."/>
            <person name="Novak P."/>
            <person name="Zhang M."/>
            <person name="Costa L."/>
            <person name="Castellani M."/>
            <person name="Scott A."/>
            <person name="Toegelov H."/>
            <person name="Fuchs J."/>
            <person name="Mata-Sucre Y."/>
            <person name="Dias Y."/>
            <person name="Vanzela A.L.L."/>
            <person name="Huettel B."/>
            <person name="Almeida C.C.S."/>
            <person name="Simkova H."/>
            <person name="Souza G."/>
            <person name="Pedrosa-Harand A."/>
            <person name="Macas J."/>
            <person name="Mayer K.F.X."/>
            <person name="Houben A."/>
            <person name="Marques A."/>
        </authorList>
    </citation>
    <scope>NUCLEOTIDE SEQUENCE</scope>
    <source>
        <strain evidence="8">RhyBre1mFocal</strain>
    </source>
</reference>
<evidence type="ECO:0000256" key="4">
    <source>
        <dbReference type="PIRNR" id="PIRNR036417"/>
    </source>
</evidence>
<dbReference type="AlphaFoldDB" id="A0A9Q0HN75"/>
<dbReference type="CDD" id="cd00831">
    <property type="entry name" value="CHS_like"/>
    <property type="match status" value="1"/>
</dbReference>
<dbReference type="InterPro" id="IPR013747">
    <property type="entry name" value="ACP_syn_III_C"/>
</dbReference>
<dbReference type="Gene3D" id="3.40.47.10">
    <property type="match status" value="1"/>
</dbReference>
<dbReference type="PIRSF" id="PIRSF036417">
    <property type="entry name" value="3-ktacl-CoA_syn"/>
    <property type="match status" value="1"/>
</dbReference>
<evidence type="ECO:0000313" key="8">
    <source>
        <dbReference type="EMBL" id="KAJ1692396.1"/>
    </source>
</evidence>
<keyword evidence="2 4" id="KW-0808">Transferase</keyword>
<dbReference type="Pfam" id="PF08541">
    <property type="entry name" value="ACP_syn_III_C"/>
    <property type="match status" value="1"/>
</dbReference>
<evidence type="ECO:0000256" key="3">
    <source>
        <dbReference type="ARBA" id="ARBA00023315"/>
    </source>
</evidence>
<gene>
    <name evidence="8" type="ORF">LUZ63_009094</name>
</gene>
<feature type="active site" evidence="5">
    <location>
        <position position="335"/>
    </location>
</feature>
<proteinExistence type="inferred from homology"/>
<evidence type="ECO:0000259" key="7">
    <source>
        <dbReference type="Pfam" id="PF08541"/>
    </source>
</evidence>
<dbReference type="InterPro" id="IPR012392">
    <property type="entry name" value="3-ktacl-CoA_syn"/>
</dbReference>
<keyword evidence="9" id="KW-1185">Reference proteome</keyword>
<feature type="active site" evidence="5">
    <location>
        <position position="247"/>
    </location>
</feature>
<dbReference type="InterPro" id="IPR016039">
    <property type="entry name" value="Thiolase-like"/>
</dbReference>
<evidence type="ECO:0000256" key="1">
    <source>
        <dbReference type="ARBA" id="ARBA00005531"/>
    </source>
</evidence>
<feature type="active site" evidence="5">
    <location>
        <position position="368"/>
    </location>
</feature>
<evidence type="ECO:0000259" key="6">
    <source>
        <dbReference type="Pfam" id="PF08392"/>
    </source>
</evidence>
<feature type="domain" description="Beta-ketoacyl-[acyl-carrier-protein] synthase III C-terminal" evidence="7">
    <location>
        <begin position="331"/>
        <end position="414"/>
    </location>
</feature>
<dbReference type="PANTHER" id="PTHR31561">
    <property type="entry name" value="3-KETOACYL-COA SYNTHASE"/>
    <property type="match status" value="1"/>
</dbReference>
<accession>A0A9Q0HN75</accession>
<dbReference type="EC" id="2.3.1.-" evidence="4"/>
<feature type="active site" evidence="5">
    <location>
        <position position="339"/>
    </location>
</feature>
<dbReference type="GO" id="GO:0016020">
    <property type="term" value="C:membrane"/>
    <property type="evidence" value="ECO:0007669"/>
    <property type="project" value="InterPro"/>
</dbReference>
<keyword evidence="3 4" id="KW-0012">Acyltransferase</keyword>
<dbReference type="SUPFAM" id="SSF53901">
    <property type="entry name" value="Thiolase-like"/>
    <property type="match status" value="1"/>
</dbReference>
<evidence type="ECO:0000256" key="5">
    <source>
        <dbReference type="PIRSR" id="PIRSR036417-1"/>
    </source>
</evidence>
<evidence type="ECO:0000313" key="9">
    <source>
        <dbReference type="Proteomes" id="UP001151287"/>
    </source>
</evidence>
<dbReference type="EMBL" id="JAMQYH010000003">
    <property type="protein sequence ID" value="KAJ1692396.1"/>
    <property type="molecule type" value="Genomic_DNA"/>
</dbReference>
<feature type="domain" description="FAE" evidence="6">
    <location>
        <begin position="28"/>
        <end position="313"/>
    </location>
</feature>